<organism evidence="3 4">
    <name type="scientific">Corynebacterium epidermidicanis</name>
    <dbReference type="NCBI Taxonomy" id="1050174"/>
    <lineage>
        <taxon>Bacteria</taxon>
        <taxon>Bacillati</taxon>
        <taxon>Actinomycetota</taxon>
        <taxon>Actinomycetes</taxon>
        <taxon>Mycobacteriales</taxon>
        <taxon>Corynebacteriaceae</taxon>
        <taxon>Corynebacterium</taxon>
    </lineage>
</organism>
<dbReference type="PATRIC" id="fig|1050174.4.peg.120"/>
<dbReference type="EMBL" id="CP011541">
    <property type="protein sequence ID" value="AKK02007.1"/>
    <property type="molecule type" value="Genomic_DNA"/>
</dbReference>
<dbReference type="RefSeq" id="WP_047239308.1">
    <property type="nucleotide sequence ID" value="NZ_CP011541.1"/>
</dbReference>
<keyword evidence="2" id="KW-0732">Signal</keyword>
<reference evidence="3 4" key="1">
    <citation type="submission" date="2015-05" db="EMBL/GenBank/DDBJ databases">
        <title>Complete genome sequence of Corynebacterium epidermidicanis DSM 45586, isolated from the skin of a dog suffering from pruritus.</title>
        <authorList>
            <person name="Ruckert C."/>
            <person name="Albersmeier A."/>
            <person name="Winkler A."/>
            <person name="Tauch A."/>
        </authorList>
    </citation>
    <scope>NUCLEOTIDE SEQUENCE [LARGE SCALE GENOMIC DNA]</scope>
    <source>
        <strain evidence="3 4">DSM 45586</strain>
    </source>
</reference>
<sequence length="420" mass="45719">MYKRALVAASALAALSIAPAHAEIPPWPQGYPIQQLYQACTNSEAHAAGYPDWHYGETARRYLTDGTLEFKNTTDQTVSYTAKVESGTNHVIEANSAAELPSGWNTTAKTDIGATTDNGWIEGETFGPIQLGPGESFRVEFGVLEKDFVAMFVDCHQGFYQNQPGSDVIRGTAPAERYAFASIIRADGNVDNQALDIPSRAQGANSKPVGGTYHASNGPSLEKVANPAQDKPLAPATTPQRDPSWPKFGDKCTTQNHGWFPHEISGVSPTFRKPGYSQDFLNWSEGEYTFTPIVDHVVGAQFNGQMNYWGNHGRLPEGWLESIGAGQRAYLPVGTALNDLVLQPGDRVRVEYGTTMMRVNYSEFTCKNGQYTLTNNLPTATAPAGFWAEATITGRDGSKRVVDVLPTEWTSTPLPTQTAF</sequence>
<accession>A0A0G3GT18</accession>
<dbReference type="STRING" id="1050174.CEPID_00565"/>
<evidence type="ECO:0008006" key="5">
    <source>
        <dbReference type="Google" id="ProtNLM"/>
    </source>
</evidence>
<feature type="signal peptide" evidence="2">
    <location>
        <begin position="1"/>
        <end position="22"/>
    </location>
</feature>
<dbReference type="KEGG" id="cei:CEPID_00565"/>
<feature type="region of interest" description="Disordered" evidence="1">
    <location>
        <begin position="200"/>
        <end position="247"/>
    </location>
</feature>
<evidence type="ECO:0000256" key="1">
    <source>
        <dbReference type="SAM" id="MobiDB-lite"/>
    </source>
</evidence>
<evidence type="ECO:0000313" key="4">
    <source>
        <dbReference type="Proteomes" id="UP000035368"/>
    </source>
</evidence>
<dbReference type="AlphaFoldDB" id="A0A0G3GT18"/>
<gene>
    <name evidence="3" type="ORF">CEPID_00565</name>
</gene>
<proteinExistence type="predicted"/>
<protein>
    <recommendedName>
        <fullName evidence="5">Secreted protein</fullName>
    </recommendedName>
</protein>
<feature type="chain" id="PRO_5002554524" description="Secreted protein" evidence="2">
    <location>
        <begin position="23"/>
        <end position="420"/>
    </location>
</feature>
<keyword evidence="4" id="KW-1185">Reference proteome</keyword>
<evidence type="ECO:0000256" key="2">
    <source>
        <dbReference type="SAM" id="SignalP"/>
    </source>
</evidence>
<name>A0A0G3GT18_9CORY</name>
<dbReference type="Proteomes" id="UP000035368">
    <property type="component" value="Chromosome"/>
</dbReference>
<evidence type="ECO:0000313" key="3">
    <source>
        <dbReference type="EMBL" id="AKK02007.1"/>
    </source>
</evidence>
<dbReference type="OrthoDB" id="3711047at2"/>